<dbReference type="Pfam" id="PF06568">
    <property type="entry name" value="YjiS-like"/>
    <property type="match status" value="1"/>
</dbReference>
<organism evidence="2 3">
    <name type="scientific">Pontivivens ytuae</name>
    <dbReference type="NCBI Taxonomy" id="2789856"/>
    <lineage>
        <taxon>Bacteria</taxon>
        <taxon>Pseudomonadati</taxon>
        <taxon>Pseudomonadota</taxon>
        <taxon>Alphaproteobacteria</taxon>
        <taxon>Rhodobacterales</taxon>
        <taxon>Paracoccaceae</taxon>
        <taxon>Pontivivens</taxon>
    </lineage>
</organism>
<accession>A0A7S9LP34</accession>
<protein>
    <submittedName>
        <fullName evidence="2">DUF1127 domain-containing protein</fullName>
    </submittedName>
</protein>
<dbReference type="AlphaFoldDB" id="A0A7S9LP34"/>
<gene>
    <name evidence="2" type="ORF">I0K15_12765</name>
</gene>
<dbReference type="RefSeq" id="WP_196101892.1">
    <property type="nucleotide sequence ID" value="NZ_CP064942.1"/>
</dbReference>
<evidence type="ECO:0000259" key="1">
    <source>
        <dbReference type="Pfam" id="PF06568"/>
    </source>
</evidence>
<evidence type="ECO:0000313" key="3">
    <source>
        <dbReference type="Proteomes" id="UP000594800"/>
    </source>
</evidence>
<dbReference type="InterPro" id="IPR009506">
    <property type="entry name" value="YjiS-like"/>
</dbReference>
<evidence type="ECO:0000313" key="2">
    <source>
        <dbReference type="EMBL" id="QPH52681.1"/>
    </source>
</evidence>
<name>A0A7S9LP34_9RHOB</name>
<dbReference type="EMBL" id="CP064942">
    <property type="protein sequence ID" value="QPH52681.1"/>
    <property type="molecule type" value="Genomic_DNA"/>
</dbReference>
<keyword evidence="3" id="KW-1185">Reference proteome</keyword>
<dbReference type="KEGG" id="poz:I0K15_12765"/>
<dbReference type="Proteomes" id="UP000594800">
    <property type="component" value="Chromosome"/>
</dbReference>
<feature type="domain" description="YjiS-like" evidence="1">
    <location>
        <begin position="27"/>
        <end position="61"/>
    </location>
</feature>
<sequence>MAFVTSTDIRGTSFADRVRAFWAERVEAFEKRRLFNRTVSELDALTSAELNDLGLSRANIRSVAYEAVYGK</sequence>
<reference evidence="2 3" key="1">
    <citation type="submission" date="2020-11" db="EMBL/GenBank/DDBJ databases">
        <title>Description of Pontivivens ytuae sp. nov. isolated from deep sea sediment of Mariana Trench.</title>
        <authorList>
            <person name="Wang Z."/>
            <person name="Sun Q.-L."/>
            <person name="Xu X.-D."/>
            <person name="Tang Y.-Z."/>
            <person name="Zhang J."/>
        </authorList>
    </citation>
    <scope>NUCLEOTIDE SEQUENCE [LARGE SCALE GENOMIC DNA]</scope>
    <source>
        <strain evidence="2 3">MT2928</strain>
    </source>
</reference>
<proteinExistence type="predicted"/>